<dbReference type="InterPro" id="IPR039329">
    <property type="entry name" value="SIAE"/>
</dbReference>
<accession>A6DFN7</accession>
<dbReference type="Gene3D" id="3.40.50.1110">
    <property type="entry name" value="SGNH hydrolase"/>
    <property type="match status" value="1"/>
</dbReference>
<dbReference type="InterPro" id="IPR036514">
    <property type="entry name" value="SGNH_hydro_sf"/>
</dbReference>
<dbReference type="EMBL" id="ABCK01000001">
    <property type="protein sequence ID" value="EDM29617.1"/>
    <property type="molecule type" value="Genomic_DNA"/>
</dbReference>
<feature type="domain" description="Sialate O-acetylesterase" evidence="2">
    <location>
        <begin position="100"/>
        <end position="355"/>
    </location>
</feature>
<reference evidence="3 4" key="1">
    <citation type="journal article" date="2010" name="J. Bacteriol.">
        <title>Genome sequence of Lentisphaera araneosa HTCC2155T, the type species of the order Lentisphaerales in the phylum Lentisphaerae.</title>
        <authorList>
            <person name="Thrash J.C."/>
            <person name="Cho J.C."/>
            <person name="Vergin K.L."/>
            <person name="Morris R.M."/>
            <person name="Giovannoni S.J."/>
        </authorList>
    </citation>
    <scope>NUCLEOTIDE SEQUENCE [LARGE SCALE GENOMIC DNA]</scope>
    <source>
        <strain evidence="3 4">HTCC2155</strain>
    </source>
</reference>
<dbReference type="PANTHER" id="PTHR22901">
    <property type="entry name" value="SIALATE O-ACETYLESTERASE"/>
    <property type="match status" value="1"/>
</dbReference>
<evidence type="ECO:0000313" key="3">
    <source>
        <dbReference type="EMBL" id="EDM29617.1"/>
    </source>
</evidence>
<evidence type="ECO:0000256" key="1">
    <source>
        <dbReference type="ARBA" id="ARBA00022801"/>
    </source>
</evidence>
<evidence type="ECO:0000313" key="4">
    <source>
        <dbReference type="Proteomes" id="UP000004947"/>
    </source>
</evidence>
<dbReference type="InterPro" id="IPR005181">
    <property type="entry name" value="SASA"/>
</dbReference>
<evidence type="ECO:0000259" key="2">
    <source>
        <dbReference type="Pfam" id="PF03629"/>
    </source>
</evidence>
<sequence length="471" mass="53065">MKKIILLGLVAVNSIFAGTLSLSKVFSDHMVLQRGESTIIWGKAAEGELVKLQFRGKNFTTKSVNGLWKILFEPGLAGGPFELKLATDSKKVHLKDVMVGDVWLCSGQSNMAWRAGAYAKNVQGMENKIRLFMVKESAELMSVSKADLNRDVKVGMSWSPCTPKNSVAFSGVGLNFALRLQQDIDVPIGLIHCAVGGSRIECWMSENELLKEAQTEKLMRNFLNNIKAGERFTANRSIAALYNTMLKPLIGFKIKGVLWYQGEANRRQGSQYKDLLKRLISEWRDQWGQGDFPFYYVQIAPFDYGKMLFTSNQLRESQYLMQDELKNLGVAVINDVGDWKNLHPKNKHDVGKRLALLALNRTYGKKEVLCTGPRVMKINFQGKKAIIEFDQELKIQKGEELKGLELASENQIFYHAKGEIKGKVLIVRADEIDKAVAIRYGWTNKSADFPLNLAGVSSLPVSLFRSDRWKE</sequence>
<comment type="caution">
    <text evidence="3">The sequence shown here is derived from an EMBL/GenBank/DDBJ whole genome shotgun (WGS) entry which is preliminary data.</text>
</comment>
<dbReference type="GO" id="GO:0005975">
    <property type="term" value="P:carbohydrate metabolic process"/>
    <property type="evidence" value="ECO:0007669"/>
    <property type="project" value="TreeGrafter"/>
</dbReference>
<name>A6DFN7_9BACT</name>
<dbReference type="GO" id="GO:0001681">
    <property type="term" value="F:sialate O-acetylesterase activity"/>
    <property type="evidence" value="ECO:0007669"/>
    <property type="project" value="InterPro"/>
</dbReference>
<dbReference type="PANTHER" id="PTHR22901:SF0">
    <property type="entry name" value="SIALATE O-ACETYLESTERASE"/>
    <property type="match status" value="1"/>
</dbReference>
<keyword evidence="1" id="KW-0378">Hydrolase</keyword>
<dbReference type="AlphaFoldDB" id="A6DFN7"/>
<organism evidence="3 4">
    <name type="scientific">Lentisphaera araneosa HTCC2155</name>
    <dbReference type="NCBI Taxonomy" id="313628"/>
    <lineage>
        <taxon>Bacteria</taxon>
        <taxon>Pseudomonadati</taxon>
        <taxon>Lentisphaerota</taxon>
        <taxon>Lentisphaeria</taxon>
        <taxon>Lentisphaerales</taxon>
        <taxon>Lentisphaeraceae</taxon>
        <taxon>Lentisphaera</taxon>
    </lineage>
</organism>
<dbReference type="STRING" id="313628.LNTAR_17743"/>
<dbReference type="Pfam" id="PF03629">
    <property type="entry name" value="SASA"/>
    <property type="match status" value="1"/>
</dbReference>
<proteinExistence type="predicted"/>
<protein>
    <submittedName>
        <fullName evidence="3">Sialic acid-specific 9-O-acetylesterase</fullName>
    </submittedName>
</protein>
<gene>
    <name evidence="3" type="ORF">LNTAR_17743</name>
</gene>
<dbReference type="Proteomes" id="UP000004947">
    <property type="component" value="Unassembled WGS sequence"/>
</dbReference>
<dbReference type="SUPFAM" id="SSF52266">
    <property type="entry name" value="SGNH hydrolase"/>
    <property type="match status" value="1"/>
</dbReference>
<dbReference type="eggNOG" id="COG2755">
    <property type="taxonomic scope" value="Bacteria"/>
</dbReference>
<dbReference type="RefSeq" id="WP_007276736.1">
    <property type="nucleotide sequence ID" value="NZ_ABCK01000001.1"/>
</dbReference>
<dbReference type="OrthoDB" id="9816001at2"/>
<keyword evidence="4" id="KW-1185">Reference proteome</keyword>